<dbReference type="InterPro" id="IPR005123">
    <property type="entry name" value="Oxoglu/Fe-dep_dioxygenase_dom"/>
</dbReference>
<evidence type="ECO:0000256" key="4">
    <source>
        <dbReference type="ARBA" id="ARBA00022964"/>
    </source>
</evidence>
<evidence type="ECO:0000313" key="14">
    <source>
        <dbReference type="EMBL" id="KAG5589995.1"/>
    </source>
</evidence>
<comment type="pathway">
    <text evidence="7">Plant hormone biosynthesis; gibberellin biosynthesis.</text>
</comment>
<comment type="similarity">
    <text evidence="10">Belongs to the iron/ascorbate-dependent oxidoreductase family. GA2OX subfamily.</text>
</comment>
<dbReference type="Gene3D" id="2.60.120.330">
    <property type="entry name" value="B-lactam Antibiotic, Isopenicillin N Synthase, Chain"/>
    <property type="match status" value="1"/>
</dbReference>
<evidence type="ECO:0000256" key="12">
    <source>
        <dbReference type="RuleBase" id="RU003682"/>
    </source>
</evidence>
<reference evidence="14 15" key="1">
    <citation type="submission" date="2020-09" db="EMBL/GenBank/DDBJ databases">
        <title>De no assembly of potato wild relative species, Solanum commersonii.</title>
        <authorList>
            <person name="Cho K."/>
        </authorList>
    </citation>
    <scope>NUCLEOTIDE SEQUENCE [LARGE SCALE GENOMIC DNA]</scope>
    <source>
        <strain evidence="14">LZ3.2</strain>
        <tissue evidence="14">Leaf</tissue>
    </source>
</reference>
<dbReference type="GO" id="GO:0046872">
    <property type="term" value="F:metal ion binding"/>
    <property type="evidence" value="ECO:0007669"/>
    <property type="project" value="UniProtKB-KW"/>
</dbReference>
<evidence type="ECO:0000256" key="11">
    <source>
        <dbReference type="ARBA" id="ARBA00066708"/>
    </source>
</evidence>
<comment type="caution">
    <text evidence="14">The sequence shown here is derived from an EMBL/GenBank/DDBJ whole genome shotgun (WGS) entry which is preliminary data.</text>
</comment>
<dbReference type="AlphaFoldDB" id="A0A9J5XP21"/>
<dbReference type="Proteomes" id="UP000824120">
    <property type="component" value="Chromosome 8"/>
</dbReference>
<evidence type="ECO:0000256" key="9">
    <source>
        <dbReference type="ARBA" id="ARBA00055835"/>
    </source>
</evidence>
<dbReference type="GO" id="GO:0045543">
    <property type="term" value="F:gibberellin 2-beta-dioxygenase activity"/>
    <property type="evidence" value="ECO:0007669"/>
    <property type="project" value="UniProtKB-EC"/>
</dbReference>
<evidence type="ECO:0000256" key="5">
    <source>
        <dbReference type="ARBA" id="ARBA00023002"/>
    </source>
</evidence>
<evidence type="ECO:0000256" key="6">
    <source>
        <dbReference type="ARBA" id="ARBA00023004"/>
    </source>
</evidence>
<dbReference type="PROSITE" id="PS51471">
    <property type="entry name" value="FE2OG_OXY"/>
    <property type="match status" value="1"/>
</dbReference>
<dbReference type="InterPro" id="IPR050231">
    <property type="entry name" value="Iron_ascorbate_oxido_reductase"/>
</dbReference>
<dbReference type="OrthoDB" id="288590at2759"/>
<accession>A0A9J5XP21</accession>
<dbReference type="FunFam" id="2.60.120.330:FF:000014">
    <property type="entry name" value="Gibberellin 2-beta-dioxygenase 1"/>
    <property type="match status" value="1"/>
</dbReference>
<evidence type="ECO:0000256" key="8">
    <source>
        <dbReference type="ARBA" id="ARBA00052204"/>
    </source>
</evidence>
<dbReference type="InterPro" id="IPR026992">
    <property type="entry name" value="DIOX_N"/>
</dbReference>
<dbReference type="GO" id="GO:0031418">
    <property type="term" value="F:L-ascorbic acid binding"/>
    <property type="evidence" value="ECO:0007669"/>
    <property type="project" value="UniProtKB-KW"/>
</dbReference>
<protein>
    <recommendedName>
        <fullName evidence="11">gibberellin 2beta-dioxygenase</fullName>
        <ecNumber evidence="11">1.14.11.13</ecNumber>
    </recommendedName>
</protein>
<comment type="catalytic activity">
    <reaction evidence="8">
        <text>gibberellin A1 + 2-oxoglutarate + O2 = gibberellin A8 + succinate + CO2</text>
        <dbReference type="Rhea" id="RHEA:15005"/>
        <dbReference type="ChEBI" id="CHEBI:15379"/>
        <dbReference type="ChEBI" id="CHEBI:16526"/>
        <dbReference type="ChEBI" id="CHEBI:16810"/>
        <dbReference type="ChEBI" id="CHEBI:30031"/>
        <dbReference type="ChEBI" id="CHEBI:58524"/>
        <dbReference type="ChEBI" id="CHEBI:58594"/>
        <dbReference type="EC" id="1.14.11.13"/>
    </reaction>
</comment>
<dbReference type="PANTHER" id="PTHR47990">
    <property type="entry name" value="2-OXOGLUTARATE (2OG) AND FE(II)-DEPENDENT OXYGENASE SUPERFAMILY PROTEIN-RELATED"/>
    <property type="match status" value="1"/>
</dbReference>
<dbReference type="InterPro" id="IPR027443">
    <property type="entry name" value="IPNS-like_sf"/>
</dbReference>
<evidence type="ECO:0000256" key="3">
    <source>
        <dbReference type="ARBA" id="ARBA00022896"/>
    </source>
</evidence>
<dbReference type="EC" id="1.14.11.13" evidence="11"/>
<keyword evidence="4" id="KW-0223">Dioxygenase</keyword>
<evidence type="ECO:0000256" key="1">
    <source>
        <dbReference type="ARBA" id="ARBA00004972"/>
    </source>
</evidence>
<keyword evidence="5 12" id="KW-0560">Oxidoreductase</keyword>
<keyword evidence="3" id="KW-0847">Vitamin C</keyword>
<keyword evidence="6 12" id="KW-0408">Iron</keyword>
<evidence type="ECO:0000259" key="13">
    <source>
        <dbReference type="PROSITE" id="PS51471"/>
    </source>
</evidence>
<dbReference type="Pfam" id="PF14226">
    <property type="entry name" value="DIOX_N"/>
    <property type="match status" value="1"/>
</dbReference>
<keyword evidence="15" id="KW-1185">Reference proteome</keyword>
<organism evidence="14 15">
    <name type="scientific">Solanum commersonii</name>
    <name type="common">Commerson's wild potato</name>
    <name type="synonym">Commerson's nightshade</name>
    <dbReference type="NCBI Taxonomy" id="4109"/>
    <lineage>
        <taxon>Eukaryota</taxon>
        <taxon>Viridiplantae</taxon>
        <taxon>Streptophyta</taxon>
        <taxon>Embryophyta</taxon>
        <taxon>Tracheophyta</taxon>
        <taxon>Spermatophyta</taxon>
        <taxon>Magnoliopsida</taxon>
        <taxon>eudicotyledons</taxon>
        <taxon>Gunneridae</taxon>
        <taxon>Pentapetalae</taxon>
        <taxon>asterids</taxon>
        <taxon>lamiids</taxon>
        <taxon>Solanales</taxon>
        <taxon>Solanaceae</taxon>
        <taxon>Solanoideae</taxon>
        <taxon>Solaneae</taxon>
        <taxon>Solanum</taxon>
    </lineage>
</organism>
<proteinExistence type="inferred from homology"/>
<keyword evidence="2 12" id="KW-0479">Metal-binding</keyword>
<evidence type="ECO:0000256" key="7">
    <source>
        <dbReference type="ARBA" id="ARBA00037909"/>
    </source>
</evidence>
<evidence type="ECO:0000256" key="2">
    <source>
        <dbReference type="ARBA" id="ARBA00022723"/>
    </source>
</evidence>
<name>A0A9J5XP21_SOLCO</name>
<dbReference type="InterPro" id="IPR044861">
    <property type="entry name" value="IPNS-like_FE2OG_OXY"/>
</dbReference>
<sequence length="362" mass="40688">MVVSSQPILQNSSNLYRTCKSTSDLYFSDNNNNNNNNNSVIPVIDMLDPKAKFLITKACEEFGFFKIVNHGVSEDTMIKLERDAVKFFDLPQCDKDKASLASPYGYGNKRIGSNGDVGWVEYILLAVNDGLVSEKSVTIPGIPHLFWYALNEYVAAVRNIACVVLEKMSDGLKIEPKNVLSRMLKDEKSDSCFRVNHYPPCTEIEAYLKGGRNFIGFGEHTDPQVISVIRSNNTTGLQISLKDGAWVSVPPDEHSFFIIVGDSLQVLTNGRFESVKHRVLANSVKSRLSMIYFGGPPLNEKILPLSSLMEEGEESLYKEFTWHEYKKSTYMTKLSADRLGLFEKNMIVPYAKKLPNLGKIKL</sequence>
<dbReference type="PRINTS" id="PR00682">
    <property type="entry name" value="IPNSYNTHASE"/>
</dbReference>
<dbReference type="GO" id="GO:0002238">
    <property type="term" value="P:response to molecule of fungal origin"/>
    <property type="evidence" value="ECO:0007669"/>
    <property type="project" value="UniProtKB-ARBA"/>
</dbReference>
<feature type="domain" description="Fe2OG dioxygenase" evidence="13">
    <location>
        <begin position="188"/>
        <end position="296"/>
    </location>
</feature>
<dbReference type="EMBL" id="JACXVP010000008">
    <property type="protein sequence ID" value="KAG5589995.1"/>
    <property type="molecule type" value="Genomic_DNA"/>
</dbReference>
<dbReference type="Pfam" id="PF03171">
    <property type="entry name" value="2OG-FeII_Oxy"/>
    <property type="match status" value="1"/>
</dbReference>
<dbReference type="SUPFAM" id="SSF51197">
    <property type="entry name" value="Clavaminate synthase-like"/>
    <property type="match status" value="1"/>
</dbReference>
<evidence type="ECO:0000313" key="15">
    <source>
        <dbReference type="Proteomes" id="UP000824120"/>
    </source>
</evidence>
<dbReference type="GO" id="GO:0009805">
    <property type="term" value="P:coumarin biosynthetic process"/>
    <property type="evidence" value="ECO:0007669"/>
    <property type="project" value="UniProtKB-ARBA"/>
</dbReference>
<gene>
    <name evidence="14" type="ORF">H5410_040509</name>
</gene>
<comment type="pathway">
    <text evidence="1">Hormone biosynthesis.</text>
</comment>
<comment type="function">
    <text evidence="9">Catalyzes the 2-beta-hydroxylation of several biologically active gibberellins, leading to the homeostatic regulation of their endogenous level. Catabolism of gibberellins (GAs) plays a central role in plant development. Converts GA9/GA20 to GA51/GA29 and GA4/GA1 to GA34/GA8.</text>
</comment>
<evidence type="ECO:0000256" key="10">
    <source>
        <dbReference type="ARBA" id="ARBA00061282"/>
    </source>
</evidence>